<reference evidence="1 2" key="1">
    <citation type="submission" date="2018-11" db="EMBL/GenBank/DDBJ databases">
        <authorList>
            <consortium name="Pathogen Informatics"/>
        </authorList>
    </citation>
    <scope>NUCLEOTIDE SEQUENCE [LARGE SCALE GENOMIC DNA]</scope>
    <source>
        <strain evidence="1 2">Zambia</strain>
    </source>
</reference>
<dbReference type="EMBL" id="UZAI01020450">
    <property type="protein sequence ID" value="VDP51568.1"/>
    <property type="molecule type" value="Genomic_DNA"/>
</dbReference>
<keyword evidence="2" id="KW-1185">Reference proteome</keyword>
<name>A0A183N883_9TREM</name>
<evidence type="ECO:0000313" key="2">
    <source>
        <dbReference type="Proteomes" id="UP000277204"/>
    </source>
</evidence>
<dbReference type="Proteomes" id="UP000277204">
    <property type="component" value="Unassembled WGS sequence"/>
</dbReference>
<evidence type="ECO:0000313" key="1">
    <source>
        <dbReference type="EMBL" id="VDP51568.1"/>
    </source>
</evidence>
<dbReference type="AlphaFoldDB" id="A0A183N883"/>
<protein>
    <submittedName>
        <fullName evidence="1">Uncharacterized protein</fullName>
    </submittedName>
</protein>
<sequence length="293" mass="32586">MRCDSAASAPHPDSNNITKIFFNQELRTSNSIPIVFHEKDDCVNYRVNSDKNPENFNRRVSNWLQSDPNKKGGNPLSSATKVNDTELTNGNYKSIYLSSLVNKYLGNKAVGNGTVDTDSSIVVDYSLATLDYMKRHGIIECHENDKCKQSTAPVINSTPTPNHKNALHNYTCFKAQRDDSVCTSSSDPSSSIPFVSMDPKSPDIRGDLTSGESLPNIMNELGLDKLQMTQHAELCNPDTKYLSTLSDCSSEKDTSIRPTLTVSEYSHIFDYEPNVINSPILDLERLRSLPKLL</sequence>
<gene>
    <name evidence="1" type="ORF">SMRZ_LOCUS24508</name>
</gene>
<accession>A0A183N883</accession>
<organism evidence="1 2">
    <name type="scientific">Schistosoma margrebowiei</name>
    <dbReference type="NCBI Taxonomy" id="48269"/>
    <lineage>
        <taxon>Eukaryota</taxon>
        <taxon>Metazoa</taxon>
        <taxon>Spiralia</taxon>
        <taxon>Lophotrochozoa</taxon>
        <taxon>Platyhelminthes</taxon>
        <taxon>Trematoda</taxon>
        <taxon>Digenea</taxon>
        <taxon>Strigeidida</taxon>
        <taxon>Schistosomatoidea</taxon>
        <taxon>Schistosomatidae</taxon>
        <taxon>Schistosoma</taxon>
    </lineage>
</organism>
<proteinExistence type="predicted"/>